<dbReference type="EMBL" id="LN854632">
    <property type="protein sequence ID" value="CDP90614.1"/>
    <property type="molecule type" value="Genomic_DNA"/>
</dbReference>
<evidence type="ECO:0000256" key="1">
    <source>
        <dbReference type="SAM" id="MobiDB-lite"/>
    </source>
</evidence>
<accession>A0A1I9FZH7</accession>
<protein>
    <submittedName>
        <fullName evidence="2">Bm7688</fullName>
    </submittedName>
</protein>
<gene>
    <name evidence="2" type="primary">Bm7688</name>
    <name evidence="2" type="ORF">BM_Bm7688</name>
</gene>
<sequence length="53" mass="6162">MKKGSNEKIVQDHAVRTRSSFCLNRYHLKTDDLDEINGPSDNVDFDETHRAEQ</sequence>
<organism evidence="2">
    <name type="scientific">Brugia malayi</name>
    <name type="common">Filarial nematode worm</name>
    <dbReference type="NCBI Taxonomy" id="6279"/>
    <lineage>
        <taxon>Eukaryota</taxon>
        <taxon>Metazoa</taxon>
        <taxon>Ecdysozoa</taxon>
        <taxon>Nematoda</taxon>
        <taxon>Chromadorea</taxon>
        <taxon>Rhabditida</taxon>
        <taxon>Spirurina</taxon>
        <taxon>Spiruromorpha</taxon>
        <taxon>Filarioidea</taxon>
        <taxon>Onchocercidae</taxon>
        <taxon>Brugia</taxon>
    </lineage>
</organism>
<reference evidence="2" key="1">
    <citation type="journal article" date="2007" name="Science">
        <title>Draft genome of the filarial nematode parasite Brugia malayi.</title>
        <authorList>
            <person name="Ghedin E."/>
            <person name="Wang S."/>
            <person name="Spiro D."/>
            <person name="Caler E."/>
            <person name="Zhao Q."/>
            <person name="Crabtree J."/>
            <person name="Allen J.E."/>
            <person name="Delcher A.L."/>
            <person name="Guiliano D.B."/>
            <person name="Miranda-Saavedra D."/>
            <person name="Angiuoli S.V."/>
            <person name="Creasy T."/>
            <person name="Amedeo P."/>
            <person name="Haas B."/>
            <person name="El-Sayed N.M."/>
            <person name="Wortman J.R."/>
            <person name="Feldblyum T."/>
            <person name="Tallon L."/>
            <person name="Schatz M."/>
            <person name="Shumway M."/>
            <person name="Koo H."/>
            <person name="Salzberg S.L."/>
            <person name="Schobel S."/>
            <person name="Pertea M."/>
            <person name="Pop M."/>
            <person name="White O."/>
            <person name="Barton G.J."/>
            <person name="Carlow C.K."/>
            <person name="Crawford M.J."/>
            <person name="Daub J."/>
            <person name="Dimmic M.W."/>
            <person name="Estes C.F."/>
            <person name="Foster J.M."/>
            <person name="Ganatra M."/>
            <person name="Gregory W.F."/>
            <person name="Johnson N.M."/>
            <person name="Jin J."/>
            <person name="Komuniecki R."/>
            <person name="Korf I."/>
            <person name="Kumar S."/>
            <person name="Laney S."/>
            <person name="Li B.W."/>
            <person name="Li W."/>
            <person name="Lindblom T.H."/>
            <person name="Lustigman S."/>
            <person name="Ma D."/>
            <person name="Maina C.V."/>
            <person name="Martin D.M."/>
            <person name="McCarter J.P."/>
            <person name="McReynolds L."/>
            <person name="Mitreva M."/>
            <person name="Nutman T.B."/>
            <person name="Parkinson J."/>
            <person name="Peregrin-Alvarez J.M."/>
            <person name="Poole C."/>
            <person name="Ren Q."/>
            <person name="Saunders L."/>
            <person name="Sluder A.E."/>
            <person name="Smith K."/>
            <person name="Stanke M."/>
            <person name="Unnasch T.R."/>
            <person name="Ware J."/>
            <person name="Wei A.D."/>
            <person name="Weil G."/>
            <person name="Williams D.J."/>
            <person name="Zhang Y."/>
            <person name="Williams S.A."/>
            <person name="Fraser-Liggett C."/>
            <person name="Slatko B."/>
            <person name="Blaxter M.L."/>
            <person name="Scott A.L."/>
        </authorList>
    </citation>
    <scope>NUCLEOTIDE SEQUENCE</scope>
    <source>
        <strain evidence="2">FR3</strain>
    </source>
</reference>
<name>A0A1I9FZH7_BRUMA</name>
<evidence type="ECO:0000313" key="2">
    <source>
        <dbReference type="EMBL" id="CDP90614.1"/>
    </source>
</evidence>
<reference evidence="2" key="2">
    <citation type="submission" date="2012-12" db="EMBL/GenBank/DDBJ databases">
        <authorList>
            <consortium name="WormBase Consortium"/>
            <person name="Ghedin E."/>
            <person name="Paulini M."/>
        </authorList>
    </citation>
    <scope>NUCLEOTIDE SEQUENCE</scope>
    <source>
        <strain evidence="2">FR3</strain>
    </source>
</reference>
<proteinExistence type="predicted"/>
<feature type="region of interest" description="Disordered" evidence="1">
    <location>
        <begin position="32"/>
        <end position="53"/>
    </location>
</feature>
<dbReference type="AlphaFoldDB" id="A0A1I9FZH7"/>